<organism evidence="2 3">
    <name type="scientific">Brevibacterium antiquum CNRZ 918</name>
    <dbReference type="NCBI Taxonomy" id="1255637"/>
    <lineage>
        <taxon>Bacteria</taxon>
        <taxon>Bacillati</taxon>
        <taxon>Actinomycetota</taxon>
        <taxon>Actinomycetes</taxon>
        <taxon>Micrococcales</taxon>
        <taxon>Brevibacteriaceae</taxon>
        <taxon>Brevibacterium</taxon>
    </lineage>
</organism>
<protein>
    <submittedName>
        <fullName evidence="2">Uncharacterized protein</fullName>
    </submittedName>
</protein>
<reference evidence="2 3" key="1">
    <citation type="submission" date="2017-03" db="EMBL/GenBank/DDBJ databases">
        <authorList>
            <person name="Afonso C.L."/>
            <person name="Miller P.J."/>
            <person name="Scott M.A."/>
            <person name="Spackman E."/>
            <person name="Goraichik I."/>
            <person name="Dimitrov K.M."/>
            <person name="Suarez D.L."/>
            <person name="Swayne D.E."/>
        </authorList>
    </citation>
    <scope>NUCLEOTIDE SEQUENCE [LARGE SCALE GENOMIC DNA]</scope>
    <source>
        <strain evidence="2 3">CNRZ 918</strain>
    </source>
</reference>
<evidence type="ECO:0000313" key="3">
    <source>
        <dbReference type="Proteomes" id="UP000234433"/>
    </source>
</evidence>
<dbReference type="AlphaFoldDB" id="A0A2H1KSY4"/>
<dbReference type="EMBL" id="FXZD01000010">
    <property type="protein sequence ID" value="SMY02837.1"/>
    <property type="molecule type" value="Genomic_DNA"/>
</dbReference>
<name>A0A2H1KSY4_9MICO</name>
<feature type="compositionally biased region" description="Basic and acidic residues" evidence="1">
    <location>
        <begin position="101"/>
        <end position="113"/>
    </location>
</feature>
<evidence type="ECO:0000313" key="2">
    <source>
        <dbReference type="EMBL" id="SMY02837.1"/>
    </source>
</evidence>
<feature type="region of interest" description="Disordered" evidence="1">
    <location>
        <begin position="88"/>
        <end position="113"/>
    </location>
</feature>
<gene>
    <name evidence="2" type="ORF">BANT918_02762</name>
</gene>
<dbReference type="Proteomes" id="UP000234433">
    <property type="component" value="Unassembled WGS sequence"/>
</dbReference>
<accession>A0A2H1KSY4</accession>
<evidence type="ECO:0000256" key="1">
    <source>
        <dbReference type="SAM" id="MobiDB-lite"/>
    </source>
</evidence>
<sequence>MQALSYSIAATSIVASVSTAVLCIDSRIRVNQRLGIRSELLEAGGIIDQRGVVYPHRPFVVPEPSKPSIALTESFSASFPQWPLSGSAFDEAIPHPSWGDHGGDRSTEVEVSE</sequence>
<proteinExistence type="predicted"/>